<feature type="binding site" evidence="7">
    <location>
        <position position="300"/>
    </location>
    <ligand>
        <name>[4Fe-4S] cluster</name>
        <dbReference type="ChEBI" id="CHEBI:49883"/>
    </ligand>
</feature>
<proteinExistence type="inferred from homology"/>
<dbReference type="SUPFAM" id="SSF53732">
    <property type="entry name" value="Aconitase iron-sulfur domain"/>
    <property type="match status" value="1"/>
</dbReference>
<keyword evidence="3 7" id="KW-0479">Metal-binding</keyword>
<accession>A0A6B4JQ88</accession>
<dbReference type="AlphaFoldDB" id="A0A6B4JQ88"/>
<gene>
    <name evidence="7 9" type="primary">leuC</name>
    <name evidence="9" type="ORF">FDG31_12995</name>
</gene>
<evidence type="ECO:0000256" key="7">
    <source>
        <dbReference type="HAMAP-Rule" id="MF_01027"/>
    </source>
</evidence>
<feature type="binding site" evidence="7">
    <location>
        <position position="360"/>
    </location>
    <ligand>
        <name>[4Fe-4S] cluster</name>
        <dbReference type="ChEBI" id="CHEBI:49883"/>
    </ligand>
</feature>
<dbReference type="Pfam" id="PF00330">
    <property type="entry name" value="Aconitase"/>
    <property type="match status" value="2"/>
</dbReference>
<dbReference type="InterPro" id="IPR011826">
    <property type="entry name" value="HAcnase/IPMdehydase_lsu_prok"/>
</dbReference>
<dbReference type="PANTHER" id="PTHR43822">
    <property type="entry name" value="HOMOACONITASE, MITOCHONDRIAL-RELATED"/>
    <property type="match status" value="1"/>
</dbReference>
<dbReference type="EC" id="4.2.1.33" evidence="7"/>
<dbReference type="InterPro" id="IPR001030">
    <property type="entry name" value="Acoase/IPM_deHydtase_lsu_aba"/>
</dbReference>
<dbReference type="Gene3D" id="3.30.499.10">
    <property type="entry name" value="Aconitase, domain 3"/>
    <property type="match status" value="2"/>
</dbReference>
<keyword evidence="6 7" id="KW-0456">Lyase</keyword>
<dbReference type="GO" id="GO:0051539">
    <property type="term" value="F:4 iron, 4 sulfur cluster binding"/>
    <property type="evidence" value="ECO:0007669"/>
    <property type="project" value="UniProtKB-KW"/>
</dbReference>
<comment type="function">
    <text evidence="7">Catalyzes the isomerization between 2-isopropylmalate and 3-isopropylmalate, via the formation of 2-isopropylmaleate.</text>
</comment>
<keyword evidence="1 7" id="KW-0004">4Fe-4S</keyword>
<dbReference type="PANTHER" id="PTHR43822:SF16">
    <property type="entry name" value="3-ISOPROPYLMALATE DEHYDRATASE LARGE SUBUNIT 2"/>
    <property type="match status" value="1"/>
</dbReference>
<dbReference type="InterPro" id="IPR050067">
    <property type="entry name" value="IPM_dehydratase_rel_enz"/>
</dbReference>
<comment type="caution">
    <text evidence="9">The sequence shown here is derived from an EMBL/GenBank/DDBJ whole genome shotgun (WGS) entry which is preliminary data.</text>
</comment>
<evidence type="ECO:0000256" key="6">
    <source>
        <dbReference type="ARBA" id="ARBA00023239"/>
    </source>
</evidence>
<feature type="binding site" evidence="7">
    <location>
        <position position="363"/>
    </location>
    <ligand>
        <name>[4Fe-4S] cluster</name>
        <dbReference type="ChEBI" id="CHEBI:49883"/>
    </ligand>
</feature>
<comment type="pathway">
    <text evidence="7">Amino-acid biosynthesis; L-leucine biosynthesis; L-leucine from 3-methyl-2-oxobutanoate: step 2/4.</text>
</comment>
<evidence type="ECO:0000313" key="9">
    <source>
        <dbReference type="EMBL" id="NFV27069.1"/>
    </source>
</evidence>
<keyword evidence="7" id="KW-0100">Branched-chain amino acid biosynthesis</keyword>
<evidence type="ECO:0000313" key="10">
    <source>
        <dbReference type="Proteomes" id="UP000486903"/>
    </source>
</evidence>
<dbReference type="GO" id="GO:0009098">
    <property type="term" value="P:L-leucine biosynthetic process"/>
    <property type="evidence" value="ECO:0007669"/>
    <property type="project" value="UniProtKB-UniRule"/>
</dbReference>
<dbReference type="NCBIfam" id="TIGR01343">
    <property type="entry name" value="hacA_fam"/>
    <property type="match status" value="1"/>
</dbReference>
<dbReference type="InterPro" id="IPR006251">
    <property type="entry name" value="Homoacnase/IPMdehydase_lsu"/>
</dbReference>
<evidence type="ECO:0000256" key="4">
    <source>
        <dbReference type="ARBA" id="ARBA00023004"/>
    </source>
</evidence>
<sequence>MGMTMTQKILASHAGLESVKAGQLIEVNLDLVLGNDITTPVAINEFKKFGLDKVFNKSQIAIVPDHFTPNKDIKAAEQVKYVREFSNKMGIKNFFEVGEMGIEHCLLPEKGLVVPGDVVIGADSHTCTYGALGAFSTGIGSTDMAAGMATGQTWFKVPSAIKFILKNKPAKWVSGKDIILHIIGMIGVDGALYKSMEFVGDGLNYLSMDDRFTMANMAIEAGGKNGIFPVDNKTVKYLKEHTVKEWKVYKADEDAEYDEVIEIELNTLRPTVSFPHLPDNTRTIDNANGVDIDQVVIGSCTNGRISDLRIARDILKGKKVKKGIRCIVIPGTQKIYLQALEEGIIKDLIEAGAVVSTPTCGPCLGGHMGILAKGERCVSTTNRNFVGRMGHVESEVYLASPAVAAASALTGKITDPELV</sequence>
<dbReference type="UniPathway" id="UPA00048">
    <property type="reaction ID" value="UER00071"/>
</dbReference>
<comment type="catalytic activity">
    <reaction evidence="7">
        <text>(2R,3S)-3-isopropylmalate = (2S)-2-isopropylmalate</text>
        <dbReference type="Rhea" id="RHEA:32287"/>
        <dbReference type="ChEBI" id="CHEBI:1178"/>
        <dbReference type="ChEBI" id="CHEBI:35121"/>
        <dbReference type="EC" id="4.2.1.33"/>
    </reaction>
</comment>
<keyword evidence="2 7" id="KW-0028">Amino-acid biosynthesis</keyword>
<dbReference type="PRINTS" id="PR00415">
    <property type="entry name" value="ACONITASE"/>
</dbReference>
<dbReference type="NCBIfam" id="NF001614">
    <property type="entry name" value="PRK00402.1"/>
    <property type="match status" value="1"/>
</dbReference>
<dbReference type="RefSeq" id="WP_003373327.1">
    <property type="nucleotide sequence ID" value="NZ_JACBBA010000007.1"/>
</dbReference>
<evidence type="ECO:0000256" key="2">
    <source>
        <dbReference type="ARBA" id="ARBA00022605"/>
    </source>
</evidence>
<dbReference type="InterPro" id="IPR015931">
    <property type="entry name" value="Acnase/IPM_dHydase_lsu_aba_1/3"/>
</dbReference>
<dbReference type="HAMAP" id="MF_01027">
    <property type="entry name" value="LeuC_type2"/>
    <property type="match status" value="1"/>
</dbReference>
<dbReference type="Proteomes" id="UP000486903">
    <property type="component" value="Unassembled WGS sequence"/>
</dbReference>
<dbReference type="PROSITE" id="PS01244">
    <property type="entry name" value="ACONITASE_2"/>
    <property type="match status" value="1"/>
</dbReference>
<evidence type="ECO:0000256" key="5">
    <source>
        <dbReference type="ARBA" id="ARBA00023014"/>
    </source>
</evidence>
<reference evidence="9 10" key="1">
    <citation type="submission" date="2019-04" db="EMBL/GenBank/DDBJ databases">
        <title>Genome sequencing of Clostridium botulinum Groups I-IV and Clostridium butyricum.</title>
        <authorList>
            <person name="Brunt J."/>
            <person name="Van Vliet A.H.M."/>
            <person name="Stringer S.C."/>
            <person name="Carter A.T."/>
            <person name="Peck M.W."/>
        </authorList>
    </citation>
    <scope>NUCLEOTIDE SEQUENCE [LARGE SCALE GENOMIC DNA]</scope>
    <source>
        <strain evidence="9 10">BL81</strain>
    </source>
</reference>
<keyword evidence="5 7" id="KW-0411">Iron-sulfur</keyword>
<dbReference type="GO" id="GO:0046872">
    <property type="term" value="F:metal ion binding"/>
    <property type="evidence" value="ECO:0007669"/>
    <property type="project" value="UniProtKB-KW"/>
</dbReference>
<dbReference type="InterPro" id="IPR036008">
    <property type="entry name" value="Aconitase_4Fe-4S_dom"/>
</dbReference>
<dbReference type="CDD" id="cd01583">
    <property type="entry name" value="IPMI"/>
    <property type="match status" value="1"/>
</dbReference>
<name>A0A6B4JQ88_CLOBO</name>
<dbReference type="PROSITE" id="PS00450">
    <property type="entry name" value="ACONITASE_1"/>
    <property type="match status" value="1"/>
</dbReference>
<comment type="subunit">
    <text evidence="7">Heterodimer of LeuC and LeuD.</text>
</comment>
<feature type="domain" description="Aconitase/3-isopropylmalate dehydratase large subunit alpha/beta/alpha" evidence="8">
    <location>
        <begin position="7"/>
        <end position="286"/>
    </location>
</feature>
<evidence type="ECO:0000256" key="3">
    <source>
        <dbReference type="ARBA" id="ARBA00022723"/>
    </source>
</evidence>
<keyword evidence="7" id="KW-0432">Leucine biosynthesis</keyword>
<dbReference type="InterPro" id="IPR018136">
    <property type="entry name" value="Aconitase_4Fe-4S_BS"/>
</dbReference>
<dbReference type="NCBIfam" id="TIGR02086">
    <property type="entry name" value="IPMI_arch"/>
    <property type="match status" value="1"/>
</dbReference>
<evidence type="ECO:0000259" key="8">
    <source>
        <dbReference type="Pfam" id="PF00330"/>
    </source>
</evidence>
<dbReference type="InterPro" id="IPR033941">
    <property type="entry name" value="IPMI_cat"/>
</dbReference>
<comment type="similarity">
    <text evidence="7">Belongs to the aconitase/IPM isomerase family. LeuC type 2 subfamily.</text>
</comment>
<evidence type="ECO:0000256" key="1">
    <source>
        <dbReference type="ARBA" id="ARBA00022485"/>
    </source>
</evidence>
<dbReference type="GO" id="GO:0003861">
    <property type="term" value="F:3-isopropylmalate dehydratase activity"/>
    <property type="evidence" value="ECO:0007669"/>
    <property type="project" value="UniProtKB-UniRule"/>
</dbReference>
<comment type="cofactor">
    <cofactor evidence="7">
        <name>[4Fe-4S] cluster</name>
        <dbReference type="ChEBI" id="CHEBI:49883"/>
    </cofactor>
    <text evidence="7">Binds 1 [4Fe-4S] cluster per subunit.</text>
</comment>
<protein>
    <recommendedName>
        <fullName evidence="7">3-isopropylmalate dehydratase large subunit</fullName>
        <ecNumber evidence="7">4.2.1.33</ecNumber>
    </recommendedName>
    <alternativeName>
        <fullName evidence="7">Alpha-IPM isomerase</fullName>
        <shortName evidence="7">IPMI</shortName>
    </alternativeName>
    <alternativeName>
        <fullName evidence="7">Isopropylmalate isomerase</fullName>
    </alternativeName>
</protein>
<keyword evidence="4 7" id="KW-0408">Iron</keyword>
<dbReference type="EMBL" id="SXFB01000010">
    <property type="protein sequence ID" value="NFV27069.1"/>
    <property type="molecule type" value="Genomic_DNA"/>
</dbReference>
<organism evidence="9 10">
    <name type="scientific">Clostridium botulinum</name>
    <dbReference type="NCBI Taxonomy" id="1491"/>
    <lineage>
        <taxon>Bacteria</taxon>
        <taxon>Bacillati</taxon>
        <taxon>Bacillota</taxon>
        <taxon>Clostridia</taxon>
        <taxon>Eubacteriales</taxon>
        <taxon>Clostridiaceae</taxon>
        <taxon>Clostridium</taxon>
    </lineage>
</organism>
<dbReference type="InterPro" id="IPR011823">
    <property type="entry name" value="IsopropMal_deHydtase_lsu_bac"/>
</dbReference>
<dbReference type="NCBIfam" id="TIGR02083">
    <property type="entry name" value="LEU2"/>
    <property type="match status" value="1"/>
</dbReference>
<feature type="domain" description="Aconitase/3-isopropylmalate dehydratase large subunit alpha/beta/alpha" evidence="8">
    <location>
        <begin position="288"/>
        <end position="411"/>
    </location>
</feature>